<feature type="region of interest" description="Disordered" evidence="1">
    <location>
        <begin position="1"/>
        <end position="62"/>
    </location>
</feature>
<reference evidence="2" key="2">
    <citation type="journal article" date="2019" name="IMA Fungus">
        <title>Genome sequencing and comparison of five Tilletia species to identify candidate genes for the detection of regulated species infecting wheat.</title>
        <authorList>
            <person name="Nguyen H.D.T."/>
            <person name="Sultana T."/>
            <person name="Kesanakurti P."/>
            <person name="Hambleton S."/>
        </authorList>
    </citation>
    <scope>NUCLEOTIDE SEQUENCE</scope>
    <source>
        <strain evidence="2">DAOMC 236416</strain>
    </source>
</reference>
<feature type="region of interest" description="Disordered" evidence="1">
    <location>
        <begin position="368"/>
        <end position="398"/>
    </location>
</feature>
<accession>A0A8T8SIC4</accession>
<dbReference type="Proteomes" id="UP000077521">
    <property type="component" value="Unassembled WGS sequence"/>
</dbReference>
<feature type="compositionally biased region" description="Low complexity" evidence="1">
    <location>
        <begin position="81"/>
        <end position="95"/>
    </location>
</feature>
<feature type="region of interest" description="Disordered" evidence="1">
    <location>
        <begin position="81"/>
        <end position="114"/>
    </location>
</feature>
<evidence type="ECO:0000256" key="1">
    <source>
        <dbReference type="SAM" id="MobiDB-lite"/>
    </source>
</evidence>
<feature type="compositionally biased region" description="Low complexity" evidence="1">
    <location>
        <begin position="29"/>
        <end position="62"/>
    </location>
</feature>
<reference evidence="2" key="1">
    <citation type="submission" date="2016-04" db="EMBL/GenBank/DDBJ databases">
        <authorList>
            <person name="Nguyen H.D."/>
            <person name="Samba Siva P."/>
            <person name="Cullis J."/>
            <person name="Levesque C.A."/>
            <person name="Hambleton S."/>
        </authorList>
    </citation>
    <scope>NUCLEOTIDE SEQUENCE</scope>
    <source>
        <strain evidence="2">DAOMC 236416</strain>
    </source>
</reference>
<keyword evidence="3" id="KW-1185">Reference proteome</keyword>
<name>A0A8T8SIC4_9BASI</name>
<feature type="region of interest" description="Disordered" evidence="1">
    <location>
        <begin position="1684"/>
        <end position="1811"/>
    </location>
</feature>
<feature type="compositionally biased region" description="Basic residues" evidence="1">
    <location>
        <begin position="1728"/>
        <end position="1739"/>
    </location>
</feature>
<evidence type="ECO:0000313" key="3">
    <source>
        <dbReference type="Proteomes" id="UP000077521"/>
    </source>
</evidence>
<gene>
    <name evidence="2" type="ORF">A4X13_0g7860</name>
</gene>
<feature type="compositionally biased region" description="Acidic residues" evidence="1">
    <location>
        <begin position="1773"/>
        <end position="1811"/>
    </location>
</feature>
<evidence type="ECO:0000313" key="2">
    <source>
        <dbReference type="EMBL" id="KAE8240312.1"/>
    </source>
</evidence>
<feature type="compositionally biased region" description="Acidic residues" evidence="1">
    <location>
        <begin position="1745"/>
        <end position="1754"/>
    </location>
</feature>
<organism evidence="2 3">
    <name type="scientific">Tilletia indica</name>
    <dbReference type="NCBI Taxonomy" id="43049"/>
    <lineage>
        <taxon>Eukaryota</taxon>
        <taxon>Fungi</taxon>
        <taxon>Dikarya</taxon>
        <taxon>Basidiomycota</taxon>
        <taxon>Ustilaginomycotina</taxon>
        <taxon>Exobasidiomycetes</taxon>
        <taxon>Tilletiales</taxon>
        <taxon>Tilletiaceae</taxon>
        <taxon>Tilletia</taxon>
    </lineage>
</organism>
<proteinExistence type="predicted"/>
<dbReference type="EMBL" id="LWDF02001113">
    <property type="protein sequence ID" value="KAE8240312.1"/>
    <property type="molecule type" value="Genomic_DNA"/>
</dbReference>
<protein>
    <submittedName>
        <fullName evidence="2">Uncharacterized protein</fullName>
    </submittedName>
</protein>
<feature type="compositionally biased region" description="Gly residues" evidence="1">
    <location>
        <begin position="375"/>
        <end position="386"/>
    </location>
</feature>
<feature type="compositionally biased region" description="Basic and acidic residues" evidence="1">
    <location>
        <begin position="105"/>
        <end position="114"/>
    </location>
</feature>
<feature type="region of interest" description="Disordered" evidence="1">
    <location>
        <begin position="1293"/>
        <end position="1313"/>
    </location>
</feature>
<comment type="caution">
    <text evidence="2">The sequence shown here is derived from an EMBL/GenBank/DDBJ whole genome shotgun (WGS) entry which is preliminary data.</text>
</comment>
<feature type="compositionally biased region" description="Basic and acidic residues" evidence="1">
    <location>
        <begin position="387"/>
        <end position="398"/>
    </location>
</feature>
<sequence length="1811" mass="198862">MSSPEASHGPVAAAATTAATSSPEALQGPTPASTLAQTASAAVTSAPVAPATPSQAPSAAATSAPVVTSTPFQPASAAAAPTSASAAATPSQASPTKRKSGAATEKGKGKVKQLDEETTTALVTNEAKATQTRTAVRDLLANAYLGLFNVEITLDENRDRLEVEDVGPQRKTDYHEHGEWLEAKVAEAGRTTRFLPLKIAVEPENLTAAFNQRFKDRTTSELTPAAYAAAMRTGDEARQGEARRSYVLAVAGMAIYAELKPHVGAGPVPFSHTFRVLDGQKRIAVLRHLQAKVPDTMKGPFSYAEAELYDWRQLKDSPEAKLELINQEPIRQNESLASDAMKRFLSLYLLDLVTKHNMRTRDLVHPVSTRTVTSGRGGKATEGGGAKSEKGGKRVRDKLTRSGAIASTDRALRAVTMTALQTAAGHDMWEADPLVQTLDSHVPEIAVFHQALWSYQQRLISTILRTQDDGGVEVAYVPQLIMTSVLTIIAGLPLPPRGLSRTEIIKKTVAALDAYFSYSDDVGGDERDMDAGTEEDRDILASKWYKLGFGTVRNYLLVRGQVLYALFGPHTDRYLDRPLSGESSPWVPTMMPAGLWNGPDDKALEAAHLRFLREHYVSAPSSSPSSSKLGAFTMPAAPDIMHRLYRKPAMQALTHNVFTCFGELASMVDPLYVLTVTSQQVAAVDAPIGMTPGFGPYFAADDRRYSVFKPFWGALLASVGRPQPTDDRYTSEAGPEPKVEVAEQACKVIGPLMEELFAYVVHNAAEMAAELQSARGQAKTIAEVLQAAHYGKKRETVKKDGLNMELFYDRCMQDFENPVSWGQPEGPHTQFWAFVLARKSALYLESKEKKRNKAVASDVQRHQPSKDHVIMLMQHTLARVYLVYQSRHWCRIRILLNSLEIAANFFGVRNAGEKVGAEAVKGVPSAWPGHFGDYRSAVPMVTQLNEKGPKAGLPTPTFRLRDRALLAAWIPRVVGPPRQKRQMELRLAEATVFRLWEPTVTDYEEVILTSRKREHGRIALLPMDYSAKSKLVRDPDAVCLPSRSRVHLTQTANALHISLPNDSGVESDFRGSQAISAWHMRQGKEWGKYNFGGMTGEDKTDLLPEDLGDPSFLSQLRVVDSGLKGLCDDPNFQALHKHIVELVPGPAKKRLGLVPRATLVRPRTANLEKVMLWEGLGVSSDHIEGPVENALQDEGLFGADFLSCGPFLPLSPPQIAGSFLAYTTRRAPGCEAAVQALKDLGDLDARMPADAPTVSNAPTPATVLEQLQKKVEQTFAKYPIMMKSNDDGIDPPTIAQPTLADSQEFPGAKSQQSAHVAREAQKFLAPFWKKIKHDGTKSTAPTRALPPATDVDLETAVINFYNPLFRPANWTAGFGIAWRRSGYRYFTGFNPDFAWHLPPHGQQESGWEIAPPFGYHGWDEPSSPSSIVPARRSSSFYNAASLSFEYTDNTLNHDYVGVEEVYPPTGEHEVPADEPSQAMGRMYGRVMVVEPNSHAFSIMGSVQAINVQSREGKTPLKDIDGDGTPRLAPQPLVYAWGLKHKLWPEWLQTSFYPATIPRASQSSRAPANPLGVMDLPRVGPAPAEIATAWGRYMLVVPERIKEIREMLQKPGSERSELDARFVVRTDLEDEAHSSSFIADYGWRDAVANHRNHRDELQQMEYYGASDCDGLEETKGATALKKAVDDLKKGKRSQALYPGTRRRNDSSMSEDDDLFGDDNHGEGSSASKGKGKRKMKKRVIPKPSDIIDDEEEDITEPPAKRHKGSTPARGQSEEKDDDASGEEEQEEEEEKEGDSPEEEEDDDGDNQGDEEE</sequence>